<dbReference type="Proteomes" id="UP001140562">
    <property type="component" value="Unassembled WGS sequence"/>
</dbReference>
<evidence type="ECO:0000313" key="3">
    <source>
        <dbReference type="Proteomes" id="UP001140562"/>
    </source>
</evidence>
<dbReference type="EMBL" id="JAPEUV010000083">
    <property type="protein sequence ID" value="KAJ4334067.1"/>
    <property type="molecule type" value="Genomic_DNA"/>
</dbReference>
<keyword evidence="1" id="KW-0732">Signal</keyword>
<protein>
    <submittedName>
        <fullName evidence="2">Uncharacterized protein</fullName>
    </submittedName>
</protein>
<accession>A0A9W8WW64</accession>
<organism evidence="2 3">
    <name type="scientific">Didymella glomerata</name>
    <dbReference type="NCBI Taxonomy" id="749621"/>
    <lineage>
        <taxon>Eukaryota</taxon>
        <taxon>Fungi</taxon>
        <taxon>Dikarya</taxon>
        <taxon>Ascomycota</taxon>
        <taxon>Pezizomycotina</taxon>
        <taxon>Dothideomycetes</taxon>
        <taxon>Pleosporomycetidae</taxon>
        <taxon>Pleosporales</taxon>
        <taxon>Pleosporineae</taxon>
        <taxon>Didymellaceae</taxon>
        <taxon>Didymella</taxon>
    </lineage>
</organism>
<name>A0A9W8WW64_9PLEO</name>
<dbReference type="AlphaFoldDB" id="A0A9W8WW64"/>
<feature type="signal peptide" evidence="1">
    <location>
        <begin position="1"/>
        <end position="16"/>
    </location>
</feature>
<comment type="caution">
    <text evidence="2">The sequence shown here is derived from an EMBL/GenBank/DDBJ whole genome shotgun (WGS) entry which is preliminary data.</text>
</comment>
<keyword evidence="3" id="KW-1185">Reference proteome</keyword>
<evidence type="ECO:0000256" key="1">
    <source>
        <dbReference type="SAM" id="SignalP"/>
    </source>
</evidence>
<reference evidence="2" key="1">
    <citation type="submission" date="2022-10" db="EMBL/GenBank/DDBJ databases">
        <title>Tapping the CABI collections for fungal endophytes: first genome assemblies for Collariella, Neodidymelliopsis, Ascochyta clinopodiicola, Didymella pomorum, Didymosphaeria variabile, Neocosmospora piperis and Neocucurbitaria cava.</title>
        <authorList>
            <person name="Hill R."/>
        </authorList>
    </citation>
    <scope>NUCLEOTIDE SEQUENCE</scope>
    <source>
        <strain evidence="2">IMI 360193</strain>
    </source>
</reference>
<gene>
    <name evidence="2" type="ORF">N0V87_007120</name>
</gene>
<evidence type="ECO:0000313" key="2">
    <source>
        <dbReference type="EMBL" id="KAJ4334067.1"/>
    </source>
</evidence>
<proteinExistence type="predicted"/>
<dbReference type="OrthoDB" id="5337308at2759"/>
<sequence>MRALLVSLLALATASASPTGGYQTSSQEPNIAPANVSIHSFYDHAVRDTLAKRWDGSPAMGGEFQKAKNKGCTLLAQMHADDAQAGQIFVPPRDSAHSDYLELSDLTDWGYFTKKTAINQPKCDMSNIKNGYGLQAVLLAKGFSAEKKDWKCVKVTHGEPESKGMPLDLQSYNTPGGRTLRSTGALYQLAFNEKDGILVIAKQYSPAHQAQYRRPPVPADQFPDLRSSSDIAWLAWKPLHDKGVKLNHIVTWSVTNGASARLIAAALDALADETKTTLDTDLKPYPWKEFDTAKLSGQLVLVQHKPEIGNRHTKKIEVFLADTAASDMKEPSLWWALEDSPDDENVPME</sequence>
<feature type="chain" id="PRO_5040803150" evidence="1">
    <location>
        <begin position="17"/>
        <end position="349"/>
    </location>
</feature>